<dbReference type="RefSeq" id="WP_153386254.1">
    <property type="nucleotide sequence ID" value="NZ_WIWC01000007.1"/>
</dbReference>
<protein>
    <submittedName>
        <fullName evidence="2">General secretion pathway protein GspL</fullName>
    </submittedName>
</protein>
<evidence type="ECO:0000256" key="1">
    <source>
        <dbReference type="SAM" id="Phobius"/>
    </source>
</evidence>
<keyword evidence="1" id="KW-0812">Transmembrane</keyword>
<dbReference type="SUPFAM" id="SSF53067">
    <property type="entry name" value="Actin-like ATPase domain"/>
    <property type="match status" value="1"/>
</dbReference>
<dbReference type="Gene3D" id="3.30.420.380">
    <property type="match status" value="1"/>
</dbReference>
<feature type="transmembrane region" description="Helical" evidence="1">
    <location>
        <begin position="196"/>
        <end position="213"/>
    </location>
</feature>
<dbReference type="InterPro" id="IPR007813">
    <property type="entry name" value="PilN"/>
</dbReference>
<dbReference type="InterPro" id="IPR052534">
    <property type="entry name" value="Extracell_DNA_Util/SecSys_Comp"/>
</dbReference>
<accession>A0A6A7YSA5</accession>
<dbReference type="InterPro" id="IPR043129">
    <property type="entry name" value="ATPase_NBD"/>
</dbReference>
<reference evidence="2" key="1">
    <citation type="submission" date="2019-10" db="EMBL/GenBank/DDBJ databases">
        <title>Evaluation of single-gene subtyping targets for Pseudomonas.</title>
        <authorList>
            <person name="Reichler S.J."/>
            <person name="Orsi R.H."/>
            <person name="Wiedmann M."/>
            <person name="Martin N.H."/>
            <person name="Murphy S.I."/>
        </authorList>
    </citation>
    <scope>NUCLEOTIDE SEQUENCE</scope>
    <source>
        <strain evidence="2">FSL R10-2339</strain>
    </source>
</reference>
<gene>
    <name evidence="2" type="ORF">GHN86_06445</name>
</gene>
<keyword evidence="1" id="KW-0472">Membrane</keyword>
<dbReference type="AlphaFoldDB" id="A0A6A7YSA5"/>
<comment type="caution">
    <text evidence="2">The sequence shown here is derived from an EMBL/GenBank/DDBJ whole genome shotgun (WGS) entry which is preliminary data.</text>
</comment>
<dbReference type="Pfam" id="PF05137">
    <property type="entry name" value="PilN"/>
    <property type="match status" value="1"/>
</dbReference>
<dbReference type="EMBL" id="WIWC01000007">
    <property type="protein sequence ID" value="MQT79708.1"/>
    <property type="molecule type" value="Genomic_DNA"/>
</dbReference>
<evidence type="ECO:0000313" key="2">
    <source>
        <dbReference type="EMBL" id="MQT79708.1"/>
    </source>
</evidence>
<sequence>MNHTFKAPLAQLTRLAQPLVRYWRASVWRQGWDLWLTHLRACLPEHWQHRLLGYQPEVLCPWPLIGPQPVLVAGARLVLLLPRSAVLVQHLELPLASARNLQTVVEYELDRLTPFEASQLYFVARREGRNGRFIRIRLVAILRDHLDALLKECATQGLHPSAVDIQDDANTRLHIDLLPASLRVIQQASGQGVKRFLLWLCAGLLISAMLLLLNQRHAVLAQMQTTVLAQRDEVAQLQKVRQQLANTRDAADYLIRRKAAQPPLAALLAELTGCLPADTWVEQLEINHGADISFTGQSAKASALIGRIKDCHSLKDARFEGVIQPDPHTGKDHFSIRAHIIQEASHAPFAD</sequence>
<name>A0A6A7YSA5_9PSED</name>
<dbReference type="PANTHER" id="PTHR40278">
    <property type="entry name" value="DNA UTILIZATION PROTEIN HOFN"/>
    <property type="match status" value="1"/>
</dbReference>
<keyword evidence="1" id="KW-1133">Transmembrane helix</keyword>
<organism evidence="2">
    <name type="scientific">Pseudomonas helleri</name>
    <dbReference type="NCBI Taxonomy" id="1608996"/>
    <lineage>
        <taxon>Bacteria</taxon>
        <taxon>Pseudomonadati</taxon>
        <taxon>Pseudomonadota</taxon>
        <taxon>Gammaproteobacteria</taxon>
        <taxon>Pseudomonadales</taxon>
        <taxon>Pseudomonadaceae</taxon>
        <taxon>Pseudomonas</taxon>
    </lineage>
</organism>
<dbReference type="PANTHER" id="PTHR40278:SF1">
    <property type="entry name" value="DNA UTILIZATION PROTEIN HOFN"/>
    <property type="match status" value="1"/>
</dbReference>
<proteinExistence type="predicted"/>